<evidence type="ECO:0000256" key="2">
    <source>
        <dbReference type="SAM" id="Phobius"/>
    </source>
</evidence>
<feature type="transmembrane region" description="Helical" evidence="2">
    <location>
        <begin position="122"/>
        <end position="142"/>
    </location>
</feature>
<proteinExistence type="predicted"/>
<evidence type="ECO:0000256" key="1">
    <source>
        <dbReference type="SAM" id="MobiDB-lite"/>
    </source>
</evidence>
<reference evidence="3 4" key="2">
    <citation type="submission" date="2024-06" db="EMBL/GenBank/DDBJ databases">
        <title>Thioclava kandeliae sp. nov. from a rhizosphere soil sample of Kandelia candel in a mangrove.</title>
        <authorList>
            <person name="Mu T."/>
        </authorList>
    </citation>
    <scope>NUCLEOTIDE SEQUENCE [LARGE SCALE GENOMIC DNA]</scope>
    <source>
        <strain evidence="3 4">CPCC 100088</strain>
    </source>
</reference>
<sequence>MARRFSGRYSPDAPPRSAGQEDIPTERLPRPEHPYEGRPFWLAVCALPFLFGAFGDGPMGLARGILGFGFCAGAALLLREGLKAQAAYEARGKARRPALPRKILGSLGFGLGLAIGAQEMGLMGAIGCGLIGTVLGLVAFGIDPLKDKGLEGIDPFQQERAAEAIATGEAHLAAMREAIARAGTPQLTARVEIFATHARDLFRAVEEDPNDLRAARRYLTLYLEGARDATIRFADLYAQTRDAEARAGYETLLDDLERNFTAKSRQLIESGREGLEIEIDVLRERLEREGIAPPPSSAHK</sequence>
<feature type="transmembrane region" description="Helical" evidence="2">
    <location>
        <begin position="61"/>
        <end position="78"/>
    </location>
</feature>
<dbReference type="EMBL" id="JAYWLC010000010">
    <property type="protein sequence ID" value="MER5172737.1"/>
    <property type="molecule type" value="Genomic_DNA"/>
</dbReference>
<keyword evidence="2" id="KW-0472">Membrane</keyword>
<dbReference type="Pfam" id="PF10112">
    <property type="entry name" value="Halogen_Hydrol"/>
    <property type="match status" value="1"/>
</dbReference>
<protein>
    <submittedName>
        <fullName evidence="3">5-bromo-4-chloroindolyl phosphate hydrolysis family protein</fullName>
    </submittedName>
</protein>
<feature type="region of interest" description="Disordered" evidence="1">
    <location>
        <begin position="1"/>
        <end position="30"/>
    </location>
</feature>
<dbReference type="Proteomes" id="UP001438953">
    <property type="component" value="Unassembled WGS sequence"/>
</dbReference>
<evidence type="ECO:0000313" key="4">
    <source>
        <dbReference type="Proteomes" id="UP001438953"/>
    </source>
</evidence>
<feature type="transmembrane region" description="Helical" evidence="2">
    <location>
        <begin position="39"/>
        <end position="55"/>
    </location>
</feature>
<reference evidence="3 4" key="1">
    <citation type="submission" date="2024-01" db="EMBL/GenBank/DDBJ databases">
        <authorList>
            <person name="Deng Y."/>
            <person name="Su J."/>
        </authorList>
    </citation>
    <scope>NUCLEOTIDE SEQUENCE [LARGE SCALE GENOMIC DNA]</scope>
    <source>
        <strain evidence="3 4">CPCC 100088</strain>
    </source>
</reference>
<dbReference type="InterPro" id="IPR018770">
    <property type="entry name" value="ChloroindolylP_hydrolase"/>
</dbReference>
<dbReference type="RefSeq" id="WP_350937743.1">
    <property type="nucleotide sequence ID" value="NZ_JAYWLC010000010.1"/>
</dbReference>
<organism evidence="3 4">
    <name type="scientific">Thioclava kandeliae</name>
    <dbReference type="NCBI Taxonomy" id="3070818"/>
    <lineage>
        <taxon>Bacteria</taxon>
        <taxon>Pseudomonadati</taxon>
        <taxon>Pseudomonadota</taxon>
        <taxon>Alphaproteobacteria</taxon>
        <taxon>Rhodobacterales</taxon>
        <taxon>Paracoccaceae</taxon>
        <taxon>Thioclava</taxon>
    </lineage>
</organism>
<keyword evidence="2" id="KW-0812">Transmembrane</keyword>
<feature type="transmembrane region" description="Helical" evidence="2">
    <location>
        <begin position="99"/>
        <end position="116"/>
    </location>
</feature>
<evidence type="ECO:0000313" key="3">
    <source>
        <dbReference type="EMBL" id="MER5172737.1"/>
    </source>
</evidence>
<name>A0ABV1SIL2_9RHOB</name>
<keyword evidence="2" id="KW-1133">Transmembrane helix</keyword>
<accession>A0ABV1SIL2</accession>
<gene>
    <name evidence="3" type="ORF">VSX56_13225</name>
</gene>
<comment type="caution">
    <text evidence="3">The sequence shown here is derived from an EMBL/GenBank/DDBJ whole genome shotgun (WGS) entry which is preliminary data.</text>
</comment>
<keyword evidence="4" id="KW-1185">Reference proteome</keyword>